<dbReference type="InterPro" id="IPR019808">
    <property type="entry name" value="Histidine_triad_CS"/>
</dbReference>
<dbReference type="GO" id="GO:1990165">
    <property type="term" value="F:single-strand break-containing DNA binding"/>
    <property type="evidence" value="ECO:0007669"/>
    <property type="project" value="TreeGrafter"/>
</dbReference>
<dbReference type="Proteomes" id="UP000054359">
    <property type="component" value="Unassembled WGS sequence"/>
</dbReference>
<evidence type="ECO:0000313" key="3">
    <source>
        <dbReference type="EMBL" id="KFM80745.1"/>
    </source>
</evidence>
<name>A0A087UTQ6_STEMI</name>
<accession>A0A087UTQ6</accession>
<evidence type="ECO:0000259" key="2">
    <source>
        <dbReference type="PROSITE" id="PS00028"/>
    </source>
</evidence>
<dbReference type="GO" id="GO:0030983">
    <property type="term" value="F:mismatched DNA binding"/>
    <property type="evidence" value="ECO:0007669"/>
    <property type="project" value="TreeGrafter"/>
</dbReference>
<dbReference type="Pfam" id="PF16278">
    <property type="entry name" value="zf-C2HE"/>
    <property type="match status" value="1"/>
</dbReference>
<dbReference type="AlphaFoldDB" id="A0A087UTQ6"/>
<evidence type="ECO:0000256" key="1">
    <source>
        <dbReference type="ARBA" id="ARBA00022801"/>
    </source>
</evidence>
<keyword evidence="4" id="KW-1185">Reference proteome</keyword>
<keyword evidence="1" id="KW-0378">Hydrolase</keyword>
<dbReference type="GO" id="GO:0033699">
    <property type="term" value="F:DNA 5'-adenosine monophosphate hydrolase activity"/>
    <property type="evidence" value="ECO:0007669"/>
    <property type="project" value="TreeGrafter"/>
</dbReference>
<reference evidence="3 4" key="1">
    <citation type="submission" date="2013-11" db="EMBL/GenBank/DDBJ databases">
        <title>Genome sequencing of Stegodyphus mimosarum.</title>
        <authorList>
            <person name="Bechsgaard J."/>
        </authorList>
    </citation>
    <scope>NUCLEOTIDE SEQUENCE [LARGE SCALE GENOMIC DNA]</scope>
</reference>
<dbReference type="GO" id="GO:0003697">
    <property type="term" value="F:single-stranded DNA binding"/>
    <property type="evidence" value="ECO:0007669"/>
    <property type="project" value="TreeGrafter"/>
</dbReference>
<dbReference type="OMA" id="HWTIFNS"/>
<feature type="non-terminal residue" evidence="3">
    <location>
        <position position="121"/>
    </location>
</feature>
<dbReference type="InterPro" id="IPR036265">
    <property type="entry name" value="HIT-like_sf"/>
</dbReference>
<dbReference type="STRING" id="407821.A0A087UTQ6"/>
<gene>
    <name evidence="3" type="ORF">X975_11181</name>
</gene>
<dbReference type="GO" id="GO:0003725">
    <property type="term" value="F:double-stranded RNA binding"/>
    <property type="evidence" value="ECO:0007669"/>
    <property type="project" value="TreeGrafter"/>
</dbReference>
<dbReference type="GO" id="GO:0005634">
    <property type="term" value="C:nucleus"/>
    <property type="evidence" value="ECO:0007669"/>
    <property type="project" value="TreeGrafter"/>
</dbReference>
<dbReference type="SUPFAM" id="SSF54197">
    <property type="entry name" value="HIT-like"/>
    <property type="match status" value="1"/>
</dbReference>
<dbReference type="PROSITE" id="PS00028">
    <property type="entry name" value="ZINC_FINGER_C2H2_1"/>
    <property type="match status" value="1"/>
</dbReference>
<evidence type="ECO:0000313" key="4">
    <source>
        <dbReference type="Proteomes" id="UP000054359"/>
    </source>
</evidence>
<dbReference type="Pfam" id="PF11969">
    <property type="entry name" value="DcpS_C"/>
    <property type="match status" value="1"/>
</dbReference>
<dbReference type="Gene3D" id="3.30.428.10">
    <property type="entry name" value="HIT-like"/>
    <property type="match status" value="1"/>
</dbReference>
<dbReference type="PANTHER" id="PTHR12486">
    <property type="entry name" value="APRATAXIN-RELATED"/>
    <property type="match status" value="1"/>
</dbReference>
<dbReference type="InterPro" id="IPR013087">
    <property type="entry name" value="Znf_C2H2_type"/>
</dbReference>
<dbReference type="EMBL" id="KK121568">
    <property type="protein sequence ID" value="KFM80745.1"/>
    <property type="molecule type" value="Genomic_DNA"/>
</dbReference>
<feature type="domain" description="C2H2-type" evidence="2">
    <location>
        <begin position="93"/>
        <end position="113"/>
    </location>
</feature>
<dbReference type="InterPro" id="IPR032566">
    <property type="entry name" value="Znf-C2HE"/>
</dbReference>
<dbReference type="PROSITE" id="PS00892">
    <property type="entry name" value="HIT_1"/>
    <property type="match status" value="1"/>
</dbReference>
<organism evidence="3 4">
    <name type="scientific">Stegodyphus mimosarum</name>
    <name type="common">African social velvet spider</name>
    <dbReference type="NCBI Taxonomy" id="407821"/>
    <lineage>
        <taxon>Eukaryota</taxon>
        <taxon>Metazoa</taxon>
        <taxon>Ecdysozoa</taxon>
        <taxon>Arthropoda</taxon>
        <taxon>Chelicerata</taxon>
        <taxon>Arachnida</taxon>
        <taxon>Araneae</taxon>
        <taxon>Araneomorphae</taxon>
        <taxon>Entelegynae</taxon>
        <taxon>Eresoidea</taxon>
        <taxon>Eresidae</taxon>
        <taxon>Stegodyphus</taxon>
    </lineage>
</organism>
<sequence length="121" mass="14109">MHRKAEDLVNRTDSQSKFRIGYHAVPSMSHLHLHVISQDFDSPCLKTKVHWNSFTTRYFIESKDIIKQLKTQGSVQLIDPETAKELLKQPLRCHVCRKELPTIPKLKDHVLVHVNKRLCDS</sequence>
<protein>
    <submittedName>
        <fullName evidence="3">Aprataxin</fullName>
    </submittedName>
</protein>
<dbReference type="GO" id="GO:0000012">
    <property type="term" value="P:single strand break repair"/>
    <property type="evidence" value="ECO:0007669"/>
    <property type="project" value="TreeGrafter"/>
</dbReference>
<dbReference type="OrthoDB" id="3512845at2759"/>
<proteinExistence type="predicted"/>
<dbReference type="PANTHER" id="PTHR12486:SF4">
    <property type="entry name" value="APRATAXIN"/>
    <property type="match status" value="1"/>
</dbReference>